<dbReference type="EMBL" id="UFQS01000745">
    <property type="protein sequence ID" value="SSX06544.1"/>
    <property type="molecule type" value="Genomic_DNA"/>
</dbReference>
<dbReference type="Pfam" id="PF06585">
    <property type="entry name" value="JHBP"/>
    <property type="match status" value="1"/>
</dbReference>
<protein>
    <submittedName>
        <fullName evidence="2">CSON013970 protein</fullName>
    </submittedName>
</protein>
<dbReference type="GO" id="GO:0005615">
    <property type="term" value="C:extracellular space"/>
    <property type="evidence" value="ECO:0007669"/>
    <property type="project" value="TreeGrafter"/>
</dbReference>
<dbReference type="EMBL" id="UFQT01000745">
    <property type="protein sequence ID" value="SSX26891.1"/>
    <property type="molecule type" value="Genomic_DNA"/>
</dbReference>
<dbReference type="SMART" id="SM00700">
    <property type="entry name" value="JHBP"/>
    <property type="match status" value="1"/>
</dbReference>
<dbReference type="Gene3D" id="3.15.10.30">
    <property type="entry name" value="Haemolymph juvenile hormone binding protein"/>
    <property type="match status" value="2"/>
</dbReference>
<evidence type="ECO:0000256" key="1">
    <source>
        <dbReference type="SAM" id="SignalP"/>
    </source>
</evidence>
<dbReference type="VEuPathDB" id="VectorBase:CSON013970"/>
<organism evidence="2">
    <name type="scientific">Culicoides sonorensis</name>
    <name type="common">Biting midge</name>
    <dbReference type="NCBI Taxonomy" id="179676"/>
    <lineage>
        <taxon>Eukaryota</taxon>
        <taxon>Metazoa</taxon>
        <taxon>Ecdysozoa</taxon>
        <taxon>Arthropoda</taxon>
        <taxon>Hexapoda</taxon>
        <taxon>Insecta</taxon>
        <taxon>Pterygota</taxon>
        <taxon>Neoptera</taxon>
        <taxon>Endopterygota</taxon>
        <taxon>Diptera</taxon>
        <taxon>Nematocera</taxon>
        <taxon>Chironomoidea</taxon>
        <taxon>Ceratopogonidae</taxon>
        <taxon>Ceratopogoninae</taxon>
        <taxon>Culicoides</taxon>
        <taxon>Monoculicoides</taxon>
    </lineage>
</organism>
<feature type="chain" id="PRO_5036328531" evidence="1">
    <location>
        <begin position="24"/>
        <end position="238"/>
    </location>
</feature>
<evidence type="ECO:0000313" key="3">
    <source>
        <dbReference type="EMBL" id="SSX26891.1"/>
    </source>
</evidence>
<dbReference type="InterPro" id="IPR038606">
    <property type="entry name" value="To_sf"/>
</dbReference>
<dbReference type="InterPro" id="IPR010562">
    <property type="entry name" value="Haemolymph_juvenile_hormone-bd"/>
</dbReference>
<gene>
    <name evidence="2" type="primary">CSON013970</name>
</gene>
<sequence length="238" mass="27140">MHHIPKILTLLVIILNTSEIVIGADTNETIEWTRNPEVELPPCLIICKRNVAAQERNECIKNSIKGYLPSVKEGYAPLGIEPIEPYILPKNRLEFRQGELYAKMIMKDTAIAGINYKGRGGYNEFKVNSAGHAKMTLTNATGTWKFLGKTETIQNEEYMIINSLDLANFVVQNMHFDISGLFPDPDVNEFALAFLNQVWQSVYQQILPQLKSVWEPATLDMVNKIFARVPYRRLLLKE</sequence>
<evidence type="ECO:0000313" key="2">
    <source>
        <dbReference type="EMBL" id="SSX06544.1"/>
    </source>
</evidence>
<dbReference type="AlphaFoldDB" id="A0A336KP11"/>
<dbReference type="PANTHER" id="PTHR11008:SF18">
    <property type="entry name" value="BCDNA.GH05536-RELATED"/>
    <property type="match status" value="1"/>
</dbReference>
<name>A0A336KP11_CULSO</name>
<feature type="signal peptide" evidence="1">
    <location>
        <begin position="1"/>
        <end position="23"/>
    </location>
</feature>
<reference evidence="3" key="2">
    <citation type="submission" date="2018-07" db="EMBL/GenBank/DDBJ databases">
        <authorList>
            <person name="Quirk P.G."/>
            <person name="Krulwich T.A."/>
        </authorList>
    </citation>
    <scope>NUCLEOTIDE SEQUENCE</scope>
</reference>
<proteinExistence type="predicted"/>
<dbReference type="PANTHER" id="PTHR11008">
    <property type="entry name" value="PROTEIN TAKEOUT-LIKE PROTEIN"/>
    <property type="match status" value="1"/>
</dbReference>
<keyword evidence="1" id="KW-0732">Signal</keyword>
<accession>A0A336KP11</accession>
<reference evidence="2" key="1">
    <citation type="submission" date="2018-04" db="EMBL/GenBank/DDBJ databases">
        <authorList>
            <person name="Go L.Y."/>
            <person name="Mitchell J.A."/>
        </authorList>
    </citation>
    <scope>NUCLEOTIDE SEQUENCE</scope>
    <source>
        <tissue evidence="2">Whole organism</tissue>
    </source>
</reference>